<dbReference type="AlphaFoldDB" id="A0A1V6Q4U7"/>
<dbReference type="EMBL" id="MDYO01000137">
    <property type="protein sequence ID" value="OQD83902.1"/>
    <property type="molecule type" value="Genomic_DNA"/>
</dbReference>
<sequence length="21" mass="2406">MLKRSQTLRPSLRNSVLATAY</sequence>
<comment type="caution">
    <text evidence="1">The sequence shown here is derived from an EMBL/GenBank/DDBJ whole genome shotgun (WGS) entry which is preliminary data.</text>
</comment>
<keyword evidence="2" id="KW-1185">Reference proteome</keyword>
<accession>A0A1V6Q4U7</accession>
<reference evidence="2" key="1">
    <citation type="journal article" date="2017" name="Nat. Microbiol.">
        <title>Global analysis of biosynthetic gene clusters reveals vast potential of secondary metabolite production in Penicillium species.</title>
        <authorList>
            <person name="Nielsen J.C."/>
            <person name="Grijseels S."/>
            <person name="Prigent S."/>
            <person name="Ji B."/>
            <person name="Dainat J."/>
            <person name="Nielsen K.F."/>
            <person name="Frisvad J.C."/>
            <person name="Workman M."/>
            <person name="Nielsen J."/>
        </authorList>
    </citation>
    <scope>NUCLEOTIDE SEQUENCE [LARGE SCALE GENOMIC DNA]</scope>
    <source>
        <strain evidence="2">IBT 29525</strain>
    </source>
</reference>
<name>A0A1V6Q4U7_9EURO</name>
<gene>
    <name evidence="1" type="ORF">PENSOL_c138G03198</name>
</gene>
<proteinExistence type="predicted"/>
<organism evidence="1 2">
    <name type="scientific">Penicillium solitum</name>
    <dbReference type="NCBI Taxonomy" id="60172"/>
    <lineage>
        <taxon>Eukaryota</taxon>
        <taxon>Fungi</taxon>
        <taxon>Dikarya</taxon>
        <taxon>Ascomycota</taxon>
        <taxon>Pezizomycotina</taxon>
        <taxon>Eurotiomycetes</taxon>
        <taxon>Eurotiomycetidae</taxon>
        <taxon>Eurotiales</taxon>
        <taxon>Aspergillaceae</taxon>
        <taxon>Penicillium</taxon>
    </lineage>
</organism>
<evidence type="ECO:0000313" key="1">
    <source>
        <dbReference type="EMBL" id="OQD83902.1"/>
    </source>
</evidence>
<protein>
    <submittedName>
        <fullName evidence="1">Uncharacterized protein</fullName>
    </submittedName>
</protein>
<dbReference type="Proteomes" id="UP000191612">
    <property type="component" value="Unassembled WGS sequence"/>
</dbReference>
<evidence type="ECO:0000313" key="2">
    <source>
        <dbReference type="Proteomes" id="UP000191612"/>
    </source>
</evidence>